<dbReference type="OrthoDB" id="8583485at2"/>
<dbReference type="Pfam" id="PF11984">
    <property type="entry name" value="DUF3485"/>
    <property type="match status" value="1"/>
</dbReference>
<dbReference type="NCBIfam" id="TIGR02914">
    <property type="entry name" value="EpsI_fam"/>
    <property type="match status" value="1"/>
</dbReference>
<protein>
    <submittedName>
        <fullName evidence="2">EpsI family protein</fullName>
    </submittedName>
</protein>
<evidence type="ECO:0000313" key="2">
    <source>
        <dbReference type="EMBL" id="TJZ67992.1"/>
    </source>
</evidence>
<proteinExistence type="predicted"/>
<dbReference type="AlphaFoldDB" id="A0A4U0PL57"/>
<dbReference type="InterPro" id="IPR014263">
    <property type="entry name" value="Methanolan_biosynth_EpsI"/>
</dbReference>
<gene>
    <name evidence="2" type="primary">epsI</name>
    <name evidence="2" type="ORF">FAZ21_15950</name>
</gene>
<dbReference type="NCBIfam" id="NF045609">
    <property type="entry name" value="EpsI_type_B"/>
    <property type="match status" value="1"/>
</dbReference>
<comment type="caution">
    <text evidence="2">The sequence shown here is derived from an EMBL/GenBank/DDBJ whole genome shotgun (WGS) entry which is preliminary data.</text>
</comment>
<dbReference type="InterPro" id="IPR054653">
    <property type="entry name" value="EpsI_type_B_pred"/>
</dbReference>
<sequence>MNRSTRWQIPLAILMLAAATLAWAMKPTQSLADARRVTLETMIPQRLGDWRLEASQDVVSLPPELRAKLAQLYTETLGRTYVNSRGERVMLSIAYGRDQSDGLRVHKPDVCYPAQGFVVSQATDGTLDVAGRTLPVRRLVATQGERNEPITYWMTVGDRITLNGTQHKIAQLAYGLRGVIPDGMIFRVSTLGTSPQDEYAVQQRFLGALYEGLPPASRPLFFGATEAS</sequence>
<dbReference type="EMBL" id="SUMF01000025">
    <property type="protein sequence ID" value="TJZ67992.1"/>
    <property type="molecule type" value="Genomic_DNA"/>
</dbReference>
<feature type="domain" description="Methanolan biosynthesis EpsI" evidence="1">
    <location>
        <begin position="11"/>
        <end position="215"/>
    </location>
</feature>
<keyword evidence="3" id="KW-1185">Reference proteome</keyword>
<organism evidence="2 3">
    <name type="scientific">Chitiniphilus eburneus</name>
    <dbReference type="NCBI Taxonomy" id="2571148"/>
    <lineage>
        <taxon>Bacteria</taxon>
        <taxon>Pseudomonadati</taxon>
        <taxon>Pseudomonadota</taxon>
        <taxon>Betaproteobacteria</taxon>
        <taxon>Neisseriales</taxon>
        <taxon>Chitinibacteraceae</taxon>
        <taxon>Chitiniphilus</taxon>
    </lineage>
</organism>
<name>A0A4U0PL57_9NEIS</name>
<evidence type="ECO:0000313" key="3">
    <source>
        <dbReference type="Proteomes" id="UP000310016"/>
    </source>
</evidence>
<accession>A0A4U0PL57</accession>
<evidence type="ECO:0000259" key="1">
    <source>
        <dbReference type="Pfam" id="PF11984"/>
    </source>
</evidence>
<dbReference type="RefSeq" id="WP_136774439.1">
    <property type="nucleotide sequence ID" value="NZ_CP156074.1"/>
</dbReference>
<reference evidence="2 3" key="1">
    <citation type="submission" date="2019-04" db="EMBL/GenBank/DDBJ databases">
        <title>Chitiniphilus eburnea sp. nov., a novel chitinolytic bacterium isolated from aquaculture sludge.</title>
        <authorList>
            <person name="Sheng M."/>
        </authorList>
    </citation>
    <scope>NUCLEOTIDE SEQUENCE [LARGE SCALE GENOMIC DNA]</scope>
    <source>
        <strain evidence="2 3">HX-2-15</strain>
    </source>
</reference>
<dbReference type="Proteomes" id="UP000310016">
    <property type="component" value="Unassembled WGS sequence"/>
</dbReference>